<evidence type="ECO:0000256" key="1">
    <source>
        <dbReference type="ARBA" id="ARBA00022603"/>
    </source>
</evidence>
<gene>
    <name evidence="4" type="ORF">TCIL3000_8_6400</name>
</gene>
<dbReference type="InterPro" id="IPR001537">
    <property type="entry name" value="SpoU_MeTrfase"/>
</dbReference>
<evidence type="ECO:0000259" key="3">
    <source>
        <dbReference type="Pfam" id="PF00588"/>
    </source>
</evidence>
<dbReference type="InterPro" id="IPR029026">
    <property type="entry name" value="tRNA_m1G_MTases_N"/>
</dbReference>
<dbReference type="PANTHER" id="PTHR43191">
    <property type="entry name" value="RRNA METHYLTRANSFERASE 3"/>
    <property type="match status" value="1"/>
</dbReference>
<keyword evidence="2" id="KW-0808">Transferase</keyword>
<accession>G0USQ0</accession>
<dbReference type="InterPro" id="IPR029028">
    <property type="entry name" value="Alpha/beta_knot_MTases"/>
</dbReference>
<name>G0USQ0_TRYCI</name>
<dbReference type="Gene3D" id="3.40.1280.10">
    <property type="match status" value="1"/>
</dbReference>
<dbReference type="EMBL" id="HE575321">
    <property type="protein sequence ID" value="CCC92413.1"/>
    <property type="molecule type" value="Genomic_DNA"/>
</dbReference>
<sequence>MNVARLLLRYRVVRPKLVQDAPLALTEIHSRGTGTLKRPVVLKSLDEMFQMTPSTSFSGRQLWNSTKLIRENRNVRRSHGACVVGSAAAVKRAWREYKIRPNVVYVPDTEPTVASWCLEEDLPTCVVRCSPAEINRRLLSAELCDGYAAEFPTPTAPLLEMFLGEGKPTRLASMLVMVGLRIPSNVGVLIRGAVDMGFESVLLIDCVDLFSEKVLRASGGTAFSPRIKVFEASGDAVSLLSSVATEHHLLPLLAVPSQMAEPAFEVAKRFHTSNAMRRAQSNSREAPLHVGPLLVLGSEAQGLSALTGGWTIPYQYVSVPLPNSTIDSVNVGVAGSVLMHGFRPAAEKKFVELGEVQQAGEREGVAFPTVTPLVSVPQ</sequence>
<feature type="domain" description="tRNA/rRNA methyltransferase SpoU type" evidence="3">
    <location>
        <begin position="174"/>
        <end position="340"/>
    </location>
</feature>
<evidence type="ECO:0000313" key="4">
    <source>
        <dbReference type="EMBL" id="CCC92413.1"/>
    </source>
</evidence>
<dbReference type="InterPro" id="IPR051259">
    <property type="entry name" value="rRNA_Methyltransferase"/>
</dbReference>
<dbReference type="GO" id="GO:0032259">
    <property type="term" value="P:methylation"/>
    <property type="evidence" value="ECO:0007669"/>
    <property type="project" value="UniProtKB-KW"/>
</dbReference>
<dbReference type="GO" id="GO:0006396">
    <property type="term" value="P:RNA processing"/>
    <property type="evidence" value="ECO:0007669"/>
    <property type="project" value="InterPro"/>
</dbReference>
<proteinExistence type="predicted"/>
<dbReference type="VEuPathDB" id="TriTrypDB:TcIL3000_8_6400"/>
<dbReference type="AlphaFoldDB" id="G0USQ0"/>
<dbReference type="GO" id="GO:0003723">
    <property type="term" value="F:RNA binding"/>
    <property type="evidence" value="ECO:0007669"/>
    <property type="project" value="InterPro"/>
</dbReference>
<dbReference type="Pfam" id="PF00588">
    <property type="entry name" value="SpoU_methylase"/>
    <property type="match status" value="1"/>
</dbReference>
<dbReference type="GO" id="GO:0008173">
    <property type="term" value="F:RNA methyltransferase activity"/>
    <property type="evidence" value="ECO:0007669"/>
    <property type="project" value="InterPro"/>
</dbReference>
<reference evidence="4" key="1">
    <citation type="journal article" date="2012" name="Proc. Natl. Acad. Sci. U.S.A.">
        <title>Antigenic diversity is generated by distinct evolutionary mechanisms in African trypanosome species.</title>
        <authorList>
            <person name="Jackson A.P."/>
            <person name="Berry A."/>
            <person name="Aslett M."/>
            <person name="Allison H.C."/>
            <person name="Burton P."/>
            <person name="Vavrova-Anderson J."/>
            <person name="Brown R."/>
            <person name="Browne H."/>
            <person name="Corton N."/>
            <person name="Hauser H."/>
            <person name="Gamble J."/>
            <person name="Gilderthorp R."/>
            <person name="Marcello L."/>
            <person name="McQuillan J."/>
            <person name="Otto T.D."/>
            <person name="Quail M.A."/>
            <person name="Sanders M.J."/>
            <person name="van Tonder A."/>
            <person name="Ginger M.L."/>
            <person name="Field M.C."/>
            <person name="Barry J.D."/>
            <person name="Hertz-Fowler C."/>
            <person name="Berriman M."/>
        </authorList>
    </citation>
    <scope>NUCLEOTIDE SEQUENCE</scope>
    <source>
        <strain evidence="4">IL3000</strain>
    </source>
</reference>
<organism evidence="4">
    <name type="scientific">Trypanosoma congolense (strain IL3000)</name>
    <dbReference type="NCBI Taxonomy" id="1068625"/>
    <lineage>
        <taxon>Eukaryota</taxon>
        <taxon>Discoba</taxon>
        <taxon>Euglenozoa</taxon>
        <taxon>Kinetoplastea</taxon>
        <taxon>Metakinetoplastina</taxon>
        <taxon>Trypanosomatida</taxon>
        <taxon>Trypanosomatidae</taxon>
        <taxon>Trypanosoma</taxon>
        <taxon>Nannomonas</taxon>
    </lineage>
</organism>
<keyword evidence="1" id="KW-0489">Methyltransferase</keyword>
<protein>
    <recommendedName>
        <fullName evidence="3">tRNA/rRNA methyltransferase SpoU type domain-containing protein</fullName>
    </recommendedName>
</protein>
<evidence type="ECO:0000256" key="2">
    <source>
        <dbReference type="ARBA" id="ARBA00022679"/>
    </source>
</evidence>
<dbReference type="SUPFAM" id="SSF75217">
    <property type="entry name" value="alpha/beta knot"/>
    <property type="match status" value="1"/>
</dbReference>
<dbReference type="PANTHER" id="PTHR43191:SF14">
    <property type="entry name" value="TRNA_RRNA METHYLTRANSFERASE SPOU TYPE DOMAIN-CONTAINING PROTEIN"/>
    <property type="match status" value="1"/>
</dbReference>